<reference evidence="1" key="1">
    <citation type="journal article" date="2014" name="Front. Microbiol.">
        <title>High frequency of phylogenetically diverse reductive dehalogenase-homologous genes in deep subseafloor sedimentary metagenomes.</title>
        <authorList>
            <person name="Kawai M."/>
            <person name="Futagami T."/>
            <person name="Toyoda A."/>
            <person name="Takaki Y."/>
            <person name="Nishi S."/>
            <person name="Hori S."/>
            <person name="Arai W."/>
            <person name="Tsubouchi T."/>
            <person name="Morono Y."/>
            <person name="Uchiyama I."/>
            <person name="Ito T."/>
            <person name="Fujiyama A."/>
            <person name="Inagaki F."/>
            <person name="Takami H."/>
        </authorList>
    </citation>
    <scope>NUCLEOTIDE SEQUENCE</scope>
    <source>
        <strain evidence="1">Expedition CK06-06</strain>
    </source>
</reference>
<evidence type="ECO:0000313" key="1">
    <source>
        <dbReference type="EMBL" id="GAI62448.1"/>
    </source>
</evidence>
<feature type="non-terminal residue" evidence="1">
    <location>
        <position position="39"/>
    </location>
</feature>
<comment type="caution">
    <text evidence="1">The sequence shown here is derived from an EMBL/GenBank/DDBJ whole genome shotgun (WGS) entry which is preliminary data.</text>
</comment>
<gene>
    <name evidence="1" type="ORF">S06H3_66983</name>
</gene>
<feature type="non-terminal residue" evidence="1">
    <location>
        <position position="1"/>
    </location>
</feature>
<sequence>HHFVAYTNFGVMELKETADSSTMNLLSENCFLGDPKNWP</sequence>
<dbReference type="EMBL" id="BARV01046028">
    <property type="protein sequence ID" value="GAI62448.1"/>
    <property type="molecule type" value="Genomic_DNA"/>
</dbReference>
<name>X1Q2L5_9ZZZZ</name>
<organism evidence="1">
    <name type="scientific">marine sediment metagenome</name>
    <dbReference type="NCBI Taxonomy" id="412755"/>
    <lineage>
        <taxon>unclassified sequences</taxon>
        <taxon>metagenomes</taxon>
        <taxon>ecological metagenomes</taxon>
    </lineage>
</organism>
<protein>
    <submittedName>
        <fullName evidence="1">Uncharacterized protein</fullName>
    </submittedName>
</protein>
<proteinExistence type="predicted"/>
<dbReference type="AlphaFoldDB" id="X1Q2L5"/>
<accession>X1Q2L5</accession>